<keyword evidence="7 8" id="KW-0464">Manganese</keyword>
<dbReference type="EMBL" id="CP032509">
    <property type="protein sequence ID" value="AZN73723.1"/>
    <property type="molecule type" value="Genomic_DNA"/>
</dbReference>
<keyword evidence="2 8" id="KW-1003">Cell membrane</keyword>
<reference evidence="9 10" key="1">
    <citation type="submission" date="2018-09" db="EMBL/GenBank/DDBJ databases">
        <title>Marinorhizobium profundi gen. nov., sp. nov., isolated from a deep-sea sediment sample from the New Britain Trench and proposal of Marinorhizobiaceae fam. nov. in the order Rhizobiales of the class Alphaproteobacteria.</title>
        <authorList>
            <person name="Cao J."/>
        </authorList>
    </citation>
    <scope>NUCLEOTIDE SEQUENCE [LARGE SCALE GENOMIC DNA]</scope>
    <source>
        <strain evidence="9 10">WS11</strain>
    </source>
</reference>
<evidence type="ECO:0000256" key="3">
    <source>
        <dbReference type="ARBA" id="ARBA00022692"/>
    </source>
</evidence>
<dbReference type="GO" id="GO:0005886">
    <property type="term" value="C:plasma membrane"/>
    <property type="evidence" value="ECO:0007669"/>
    <property type="project" value="UniProtKB-SubCell"/>
</dbReference>
<evidence type="ECO:0000256" key="8">
    <source>
        <dbReference type="HAMAP-Rule" id="MF_01521"/>
    </source>
</evidence>
<dbReference type="HAMAP" id="MF_01521">
    <property type="entry name" value="MntP_pump"/>
    <property type="match status" value="1"/>
</dbReference>
<feature type="transmembrane region" description="Helical" evidence="8">
    <location>
        <begin position="6"/>
        <end position="27"/>
    </location>
</feature>
<evidence type="ECO:0000256" key="4">
    <source>
        <dbReference type="ARBA" id="ARBA00022989"/>
    </source>
</evidence>
<dbReference type="Pfam" id="PF02659">
    <property type="entry name" value="Mntp"/>
    <property type="match status" value="1"/>
</dbReference>
<proteinExistence type="inferred from homology"/>
<evidence type="ECO:0000256" key="6">
    <source>
        <dbReference type="ARBA" id="ARBA00023136"/>
    </source>
</evidence>
<sequence>MSPAAVFFLSVSMSIDAFAVAVGRGTVLDRAQLGRALRIGAVFGLVEALTPFLGWLAGIAASDWVAHVDHWLAFGLLGLVGIHMIHNAFSQEEGEGAERAASGSSLVLLATAFGTSLDAMAVGLSLAFIDVDLAGILVVSAGIGMATFVMSTAGVLLGKAIGNQFGRYAEMAAGVVLCALGTMILIDHIG</sequence>
<evidence type="ECO:0000256" key="7">
    <source>
        <dbReference type="ARBA" id="ARBA00023211"/>
    </source>
</evidence>
<keyword evidence="4 8" id="KW-1133">Transmembrane helix</keyword>
<feature type="transmembrane region" description="Helical" evidence="8">
    <location>
        <begin position="64"/>
        <end position="85"/>
    </location>
</feature>
<keyword evidence="1 8" id="KW-0813">Transport</keyword>
<feature type="transmembrane region" description="Helical" evidence="8">
    <location>
        <begin position="135"/>
        <end position="156"/>
    </location>
</feature>
<comment type="subcellular location">
    <subcellularLocation>
        <location evidence="8">Cell membrane</location>
        <topology evidence="8">Multi-pass membrane protein</topology>
    </subcellularLocation>
</comment>
<dbReference type="Proteomes" id="UP000268192">
    <property type="component" value="Chromosome"/>
</dbReference>
<dbReference type="OrthoDB" id="9811590at2"/>
<dbReference type="InterPro" id="IPR003810">
    <property type="entry name" value="Mntp/YtaF"/>
</dbReference>
<dbReference type="AlphaFoldDB" id="A0A3S9B9V6"/>
<dbReference type="GO" id="GO:0005384">
    <property type="term" value="F:manganese ion transmembrane transporter activity"/>
    <property type="evidence" value="ECO:0007669"/>
    <property type="project" value="UniProtKB-UniRule"/>
</dbReference>
<keyword evidence="10" id="KW-1185">Reference proteome</keyword>
<evidence type="ECO:0000256" key="2">
    <source>
        <dbReference type="ARBA" id="ARBA00022475"/>
    </source>
</evidence>
<organism evidence="9 10">
    <name type="scientific">Georhizobium profundi</name>
    <dbReference type="NCBI Taxonomy" id="2341112"/>
    <lineage>
        <taxon>Bacteria</taxon>
        <taxon>Pseudomonadati</taxon>
        <taxon>Pseudomonadota</taxon>
        <taxon>Alphaproteobacteria</taxon>
        <taxon>Hyphomicrobiales</taxon>
        <taxon>Rhizobiaceae</taxon>
        <taxon>Georhizobium</taxon>
    </lineage>
</organism>
<dbReference type="KEGG" id="abaw:D5400_10145"/>
<feature type="transmembrane region" description="Helical" evidence="8">
    <location>
        <begin position="106"/>
        <end position="129"/>
    </location>
</feature>
<evidence type="ECO:0000313" key="10">
    <source>
        <dbReference type="Proteomes" id="UP000268192"/>
    </source>
</evidence>
<dbReference type="RefSeq" id="WP_126009897.1">
    <property type="nucleotide sequence ID" value="NZ_CP032509.1"/>
</dbReference>
<protein>
    <recommendedName>
        <fullName evidence="8">Putative manganese efflux pump MntP</fullName>
    </recommendedName>
</protein>
<dbReference type="InterPro" id="IPR022929">
    <property type="entry name" value="Put_MntP"/>
</dbReference>
<keyword evidence="5 8" id="KW-0406">Ion transport</keyword>
<feature type="transmembrane region" description="Helical" evidence="8">
    <location>
        <begin position="168"/>
        <end position="186"/>
    </location>
</feature>
<comment type="function">
    <text evidence="8">Probably functions as a manganese efflux pump.</text>
</comment>
<keyword evidence="3 8" id="KW-0812">Transmembrane</keyword>
<gene>
    <name evidence="8" type="primary">mntP</name>
    <name evidence="9" type="ORF">D5400_10145</name>
</gene>
<keyword evidence="6 8" id="KW-0472">Membrane</keyword>
<dbReference type="PANTHER" id="PTHR35529:SF1">
    <property type="entry name" value="MANGANESE EFFLUX PUMP MNTP-RELATED"/>
    <property type="match status" value="1"/>
</dbReference>
<evidence type="ECO:0000313" key="9">
    <source>
        <dbReference type="EMBL" id="AZN73723.1"/>
    </source>
</evidence>
<evidence type="ECO:0000256" key="1">
    <source>
        <dbReference type="ARBA" id="ARBA00022448"/>
    </source>
</evidence>
<feature type="transmembrane region" description="Helical" evidence="8">
    <location>
        <begin position="39"/>
        <end position="58"/>
    </location>
</feature>
<name>A0A3S9B9V6_9HYPH</name>
<evidence type="ECO:0000256" key="5">
    <source>
        <dbReference type="ARBA" id="ARBA00023065"/>
    </source>
</evidence>
<comment type="similarity">
    <text evidence="8">Belongs to the MntP (TC 9.B.29) family.</text>
</comment>
<dbReference type="PANTHER" id="PTHR35529">
    <property type="entry name" value="MANGANESE EFFLUX PUMP MNTP-RELATED"/>
    <property type="match status" value="1"/>
</dbReference>
<accession>A0A3S9B9V6</accession>